<dbReference type="InterPro" id="IPR051045">
    <property type="entry name" value="TonB-dependent_transducer"/>
</dbReference>
<dbReference type="NCBIfam" id="TIGR01352">
    <property type="entry name" value="tonB_Cterm"/>
    <property type="match status" value="1"/>
</dbReference>
<evidence type="ECO:0000256" key="10">
    <source>
        <dbReference type="RuleBase" id="RU362123"/>
    </source>
</evidence>
<evidence type="ECO:0000256" key="5">
    <source>
        <dbReference type="ARBA" id="ARBA00022519"/>
    </source>
</evidence>
<dbReference type="SUPFAM" id="SSF74653">
    <property type="entry name" value="TolA/TonB C-terminal domain"/>
    <property type="match status" value="1"/>
</dbReference>
<dbReference type="PRINTS" id="PR01374">
    <property type="entry name" value="TONBPROTEIN"/>
</dbReference>
<dbReference type="Proteomes" id="UP000030451">
    <property type="component" value="Unassembled WGS sequence"/>
</dbReference>
<keyword evidence="5 10" id="KW-0997">Cell inner membrane</keyword>
<accession>A0A0A5I072</accession>
<dbReference type="FunFam" id="3.30.1150.10:FF:000006">
    <property type="entry name" value="Protein TonB"/>
    <property type="match status" value="1"/>
</dbReference>
<keyword evidence="7 10" id="KW-0653">Protein transport</keyword>
<dbReference type="GO" id="GO:0031992">
    <property type="term" value="F:energy transducer activity"/>
    <property type="evidence" value="ECO:0007669"/>
    <property type="project" value="InterPro"/>
</dbReference>
<dbReference type="Pfam" id="PF03544">
    <property type="entry name" value="TonB_C"/>
    <property type="match status" value="1"/>
</dbReference>
<evidence type="ECO:0000256" key="7">
    <source>
        <dbReference type="ARBA" id="ARBA00022927"/>
    </source>
</evidence>
<dbReference type="GO" id="GO:0005886">
    <property type="term" value="C:plasma membrane"/>
    <property type="evidence" value="ECO:0007669"/>
    <property type="project" value="UniProtKB-SubCell"/>
</dbReference>
<evidence type="ECO:0000256" key="6">
    <source>
        <dbReference type="ARBA" id="ARBA00022692"/>
    </source>
</evidence>
<evidence type="ECO:0000256" key="11">
    <source>
        <dbReference type="SAM" id="MobiDB-lite"/>
    </source>
</evidence>
<name>A0A0A5I072_PHOS4</name>
<evidence type="ECO:0000313" key="13">
    <source>
        <dbReference type="EMBL" id="KGY09171.1"/>
    </source>
</evidence>
<feature type="domain" description="TonB C-terminal" evidence="12">
    <location>
        <begin position="114"/>
        <end position="206"/>
    </location>
</feature>
<dbReference type="STRING" id="379097.SE23_01965"/>
<dbReference type="AlphaFoldDB" id="A0A0A5I072"/>
<evidence type="ECO:0000256" key="9">
    <source>
        <dbReference type="ARBA" id="ARBA00023136"/>
    </source>
</evidence>
<keyword evidence="6" id="KW-0812">Transmembrane</keyword>
<evidence type="ECO:0000256" key="3">
    <source>
        <dbReference type="ARBA" id="ARBA00022448"/>
    </source>
</evidence>
<keyword evidence="10" id="KW-0735">Signal-anchor</keyword>
<dbReference type="EMBL" id="JRWP01000008">
    <property type="protein sequence ID" value="KGY09171.1"/>
    <property type="molecule type" value="Genomic_DNA"/>
</dbReference>
<keyword evidence="9" id="KW-0472">Membrane</keyword>
<protein>
    <recommendedName>
        <fullName evidence="10">Protein TonB</fullName>
    </recommendedName>
</protein>
<dbReference type="PROSITE" id="PS52015">
    <property type="entry name" value="TONB_CTD"/>
    <property type="match status" value="1"/>
</dbReference>
<keyword evidence="8" id="KW-1133">Transmembrane helix</keyword>
<reference evidence="13 14" key="1">
    <citation type="submission" date="2014-10" db="EMBL/GenBank/DDBJ databases">
        <title>Genome sequencing of Vibrio sinaloensis T08.</title>
        <authorList>
            <person name="Chan K.-G."/>
            <person name="Mohamad N.I."/>
        </authorList>
    </citation>
    <scope>NUCLEOTIDE SEQUENCE [LARGE SCALE GENOMIC DNA]</scope>
    <source>
        <strain evidence="13 14">T08</strain>
    </source>
</reference>
<organism evidence="13 14">
    <name type="scientific">Photobacterium sp. (strain ATCC 43367)</name>
    <dbReference type="NCBI Taxonomy" id="379097"/>
    <lineage>
        <taxon>Bacteria</taxon>
        <taxon>Pseudomonadati</taxon>
        <taxon>Pseudomonadota</taxon>
        <taxon>Gammaproteobacteria</taxon>
        <taxon>Vibrionales</taxon>
        <taxon>Vibrionaceae</taxon>
        <taxon>Vibrio</taxon>
        <taxon>Vibrio oreintalis group</taxon>
    </lineage>
</organism>
<evidence type="ECO:0000256" key="2">
    <source>
        <dbReference type="ARBA" id="ARBA00006555"/>
    </source>
</evidence>
<evidence type="ECO:0000313" key="14">
    <source>
        <dbReference type="Proteomes" id="UP000030451"/>
    </source>
</evidence>
<dbReference type="GO" id="GO:0030288">
    <property type="term" value="C:outer membrane-bounded periplasmic space"/>
    <property type="evidence" value="ECO:0007669"/>
    <property type="project" value="InterPro"/>
</dbReference>
<sequence>MARLFLALPLSVLISLSLFSLMAWMVDKSHQRAPQASEAVRFDMVMLENDADVQRRQRSVPEQPKPPSSPEPMSLAQVQTQIKPVSPVIPISALGLNTAIDGIAISTPNLTGAMGNQRALPLYRVEPRYPSKALKRRVEGYVIMQFTIDAAGRPKDIQVIEANPKRVFEKEAVNALKKWKYQPKIEAGVSVEQFGQTAKVEFKLAK</sequence>
<dbReference type="InterPro" id="IPR003538">
    <property type="entry name" value="TonB"/>
</dbReference>
<evidence type="ECO:0000256" key="4">
    <source>
        <dbReference type="ARBA" id="ARBA00022475"/>
    </source>
</evidence>
<dbReference type="PANTHER" id="PTHR33446">
    <property type="entry name" value="PROTEIN TONB-RELATED"/>
    <property type="match status" value="1"/>
</dbReference>
<evidence type="ECO:0000256" key="1">
    <source>
        <dbReference type="ARBA" id="ARBA00004383"/>
    </source>
</evidence>
<comment type="subcellular location">
    <subcellularLocation>
        <location evidence="1 10">Cell inner membrane</location>
        <topology evidence="1 10">Single-pass membrane protein</topology>
        <orientation evidence="1 10">Periplasmic side</orientation>
    </subcellularLocation>
</comment>
<dbReference type="PANTHER" id="PTHR33446:SF14">
    <property type="entry name" value="PROTEIN TONB"/>
    <property type="match status" value="1"/>
</dbReference>
<gene>
    <name evidence="13" type="ORF">NM06_07865</name>
</gene>
<dbReference type="GO" id="GO:0015891">
    <property type="term" value="P:siderophore transport"/>
    <property type="evidence" value="ECO:0007669"/>
    <property type="project" value="InterPro"/>
</dbReference>
<dbReference type="OrthoDB" id="1628901at2"/>
<dbReference type="Gene3D" id="3.30.1150.10">
    <property type="match status" value="1"/>
</dbReference>
<dbReference type="InterPro" id="IPR006260">
    <property type="entry name" value="TonB/TolA_C"/>
</dbReference>
<feature type="region of interest" description="Disordered" evidence="11">
    <location>
        <begin position="53"/>
        <end position="75"/>
    </location>
</feature>
<dbReference type="GO" id="GO:0055085">
    <property type="term" value="P:transmembrane transport"/>
    <property type="evidence" value="ECO:0007669"/>
    <property type="project" value="InterPro"/>
</dbReference>
<dbReference type="RefSeq" id="WP_038189844.1">
    <property type="nucleotide sequence ID" value="NZ_JRWP01000008.1"/>
</dbReference>
<comment type="similarity">
    <text evidence="2 10">Belongs to the TonB family.</text>
</comment>
<keyword evidence="4 10" id="KW-1003">Cell membrane</keyword>
<dbReference type="GO" id="GO:0015031">
    <property type="term" value="P:protein transport"/>
    <property type="evidence" value="ECO:0007669"/>
    <property type="project" value="UniProtKB-UniRule"/>
</dbReference>
<comment type="caution">
    <text evidence="13">The sequence shown here is derived from an EMBL/GenBank/DDBJ whole genome shotgun (WGS) entry which is preliminary data.</text>
</comment>
<proteinExistence type="inferred from homology"/>
<comment type="function">
    <text evidence="10">Interacts with outer membrane receptor proteins that carry out high-affinity binding and energy dependent uptake into the periplasmic space of specific substrates. It could act to transduce energy from the cytoplasmic membrane to specific energy-requiring processes in the outer membrane, resulting in the release into the periplasm of ligands bound by these outer membrane proteins.</text>
</comment>
<keyword evidence="3 10" id="KW-0813">Transport</keyword>
<evidence type="ECO:0000256" key="8">
    <source>
        <dbReference type="ARBA" id="ARBA00022989"/>
    </source>
</evidence>
<dbReference type="InterPro" id="IPR037682">
    <property type="entry name" value="TonB_C"/>
</dbReference>
<evidence type="ECO:0000259" key="12">
    <source>
        <dbReference type="PROSITE" id="PS52015"/>
    </source>
</evidence>